<accession>A0ABR3XGE6</accession>
<evidence type="ECO:0000256" key="1">
    <source>
        <dbReference type="ARBA" id="ARBA00023242"/>
    </source>
</evidence>
<keyword evidence="1" id="KW-0539">Nucleus</keyword>
<feature type="domain" description="Xylanolytic transcriptional activator regulatory" evidence="3">
    <location>
        <begin position="68"/>
        <end position="257"/>
    </location>
</feature>
<gene>
    <name evidence="4" type="ORF">Plec18167_005960</name>
</gene>
<dbReference type="CDD" id="cd12148">
    <property type="entry name" value="fungal_TF_MHR"/>
    <property type="match status" value="1"/>
</dbReference>
<evidence type="ECO:0000256" key="2">
    <source>
        <dbReference type="SAM" id="MobiDB-lite"/>
    </source>
</evidence>
<reference evidence="4 5" key="1">
    <citation type="journal article" date="2024" name="IMA Fungus">
        <title>IMA Genome - F19 : A genome assembly and annotation guide to empower mycologists, including annotated draft genome sequences of Ceratocystis pirilliformis, Diaporthe australafricana, Fusarium ophioides, Paecilomyces lecythidis, and Sporothrix stenoceras.</title>
        <authorList>
            <person name="Aylward J."/>
            <person name="Wilson A.M."/>
            <person name="Visagie C.M."/>
            <person name="Spraker J."/>
            <person name="Barnes I."/>
            <person name="Buitendag C."/>
            <person name="Ceriani C."/>
            <person name="Del Mar Angel L."/>
            <person name="du Plessis D."/>
            <person name="Fuchs T."/>
            <person name="Gasser K."/>
            <person name="Kramer D."/>
            <person name="Li W."/>
            <person name="Munsamy K."/>
            <person name="Piso A."/>
            <person name="Price J.L."/>
            <person name="Sonnekus B."/>
            <person name="Thomas C."/>
            <person name="van der Nest A."/>
            <person name="van Dijk A."/>
            <person name="van Heerden A."/>
            <person name="van Vuuren N."/>
            <person name="Yilmaz N."/>
            <person name="Duong T.A."/>
            <person name="van der Merwe N.A."/>
            <person name="Wingfield M.J."/>
            <person name="Wingfield B.D."/>
        </authorList>
    </citation>
    <scope>NUCLEOTIDE SEQUENCE [LARGE SCALE GENOMIC DNA]</scope>
    <source>
        <strain evidence="4 5">CMW 18167</strain>
    </source>
</reference>
<proteinExistence type="predicted"/>
<comment type="caution">
    <text evidence="4">The sequence shown here is derived from an EMBL/GenBank/DDBJ whole genome shotgun (WGS) entry which is preliminary data.</text>
</comment>
<keyword evidence="5" id="KW-1185">Reference proteome</keyword>
<evidence type="ECO:0000259" key="3">
    <source>
        <dbReference type="Pfam" id="PF04082"/>
    </source>
</evidence>
<dbReference type="InterPro" id="IPR007219">
    <property type="entry name" value="XnlR_reg_dom"/>
</dbReference>
<sequence length="258" mass="28504">MFNQIDPLALPGAGLRHLDFPTEVQSMFEDLFAPGDGQNSHVPMEPAAAAPPKPPMVRAYGSEPDILNAYYDFIHPYFPVLPPRDSLPYADQPLNGLGSSPDALSEEPSLMYQPSSPLSLAISAVLALVPHPDDPDPTSPNSVLLRRAYAHKFAGLATTYIEADQELIESSTDPSQALTNEMPVINREPLHPKTPIELEGILALLILCTYEYAQRGNLSKMKYRAGQALTLAMNMSLHSLSEEYDEFAEARRRAWWMT</sequence>
<feature type="region of interest" description="Disordered" evidence="2">
    <location>
        <begin position="91"/>
        <end position="110"/>
    </location>
</feature>
<dbReference type="EMBL" id="JAVDPF010000019">
    <property type="protein sequence ID" value="KAL1874724.1"/>
    <property type="molecule type" value="Genomic_DNA"/>
</dbReference>
<dbReference type="Pfam" id="PF04082">
    <property type="entry name" value="Fungal_trans"/>
    <property type="match status" value="1"/>
</dbReference>
<protein>
    <recommendedName>
        <fullName evidence="3">Xylanolytic transcriptional activator regulatory domain-containing protein</fullName>
    </recommendedName>
</protein>
<dbReference type="PANTHER" id="PTHR47431">
    <property type="entry name" value="ZN(II)2CYS6 TRANSCRIPTION FACTOR (EUROFUNG)-RELATED"/>
    <property type="match status" value="1"/>
</dbReference>
<evidence type="ECO:0000313" key="4">
    <source>
        <dbReference type="EMBL" id="KAL1874724.1"/>
    </source>
</evidence>
<dbReference type="Proteomes" id="UP001583193">
    <property type="component" value="Unassembled WGS sequence"/>
</dbReference>
<name>A0ABR3XGE6_9EURO</name>
<feature type="region of interest" description="Disordered" evidence="2">
    <location>
        <begin position="31"/>
        <end position="51"/>
    </location>
</feature>
<dbReference type="PANTHER" id="PTHR47431:SF5">
    <property type="entry name" value="ZN(II)2CYS6 TRANSCRIPTION FACTOR (EUROFUNG)"/>
    <property type="match status" value="1"/>
</dbReference>
<feature type="non-terminal residue" evidence="4">
    <location>
        <position position="258"/>
    </location>
</feature>
<evidence type="ECO:0000313" key="5">
    <source>
        <dbReference type="Proteomes" id="UP001583193"/>
    </source>
</evidence>
<organism evidence="4 5">
    <name type="scientific">Paecilomyces lecythidis</name>
    <dbReference type="NCBI Taxonomy" id="3004212"/>
    <lineage>
        <taxon>Eukaryota</taxon>
        <taxon>Fungi</taxon>
        <taxon>Dikarya</taxon>
        <taxon>Ascomycota</taxon>
        <taxon>Pezizomycotina</taxon>
        <taxon>Eurotiomycetes</taxon>
        <taxon>Eurotiomycetidae</taxon>
        <taxon>Eurotiales</taxon>
        <taxon>Thermoascaceae</taxon>
        <taxon>Paecilomyces</taxon>
    </lineage>
</organism>